<protein>
    <submittedName>
        <fullName evidence="2">Uncharacterized protein</fullName>
    </submittedName>
</protein>
<evidence type="ECO:0000256" key="1">
    <source>
        <dbReference type="SAM" id="MobiDB-lite"/>
    </source>
</evidence>
<keyword evidence="3" id="KW-1185">Reference proteome</keyword>
<dbReference type="OrthoDB" id="185373at2759"/>
<comment type="caution">
    <text evidence="2">The sequence shown here is derived from an EMBL/GenBank/DDBJ whole genome shotgun (WGS) entry which is preliminary data.</text>
</comment>
<evidence type="ECO:0000313" key="2">
    <source>
        <dbReference type="EMBL" id="TXG65268.1"/>
    </source>
</evidence>
<accession>A0A5C7I876</accession>
<proteinExistence type="predicted"/>
<feature type="region of interest" description="Disordered" evidence="1">
    <location>
        <begin position="1"/>
        <end position="22"/>
    </location>
</feature>
<reference evidence="3" key="1">
    <citation type="journal article" date="2019" name="Gigascience">
        <title>De novo genome assembly of the endangered Acer yangbiense, a plant species with extremely small populations endemic to Yunnan Province, China.</title>
        <authorList>
            <person name="Yang J."/>
            <person name="Wariss H.M."/>
            <person name="Tao L."/>
            <person name="Zhang R."/>
            <person name="Yun Q."/>
            <person name="Hollingsworth P."/>
            <person name="Dao Z."/>
            <person name="Luo G."/>
            <person name="Guo H."/>
            <person name="Ma Y."/>
            <person name="Sun W."/>
        </authorList>
    </citation>
    <scope>NUCLEOTIDE SEQUENCE [LARGE SCALE GENOMIC DNA]</scope>
    <source>
        <strain evidence="3">cv. Malutang</strain>
    </source>
</reference>
<dbReference type="Proteomes" id="UP000323000">
    <property type="component" value="Chromosome 3"/>
</dbReference>
<evidence type="ECO:0000313" key="3">
    <source>
        <dbReference type="Proteomes" id="UP000323000"/>
    </source>
</evidence>
<name>A0A5C7I876_9ROSI</name>
<gene>
    <name evidence="2" type="ORF">EZV62_006543</name>
</gene>
<sequence>MEEAAVSSIKSKEKRPASLQPPKFGRSAAPLVFTAAFASGSYGEKEVIFIPHITDLHSALEEQPFDTLHPQLSRSPTYFHKPNTPLRSCLDLFNFLRQNPVNKPDLVAHLTLIRRLYNVRKFTDIQFVLNCIANDVNLRTQFPI</sequence>
<organism evidence="2 3">
    <name type="scientific">Acer yangbiense</name>
    <dbReference type="NCBI Taxonomy" id="1000413"/>
    <lineage>
        <taxon>Eukaryota</taxon>
        <taxon>Viridiplantae</taxon>
        <taxon>Streptophyta</taxon>
        <taxon>Embryophyta</taxon>
        <taxon>Tracheophyta</taxon>
        <taxon>Spermatophyta</taxon>
        <taxon>Magnoliopsida</taxon>
        <taxon>eudicotyledons</taxon>
        <taxon>Gunneridae</taxon>
        <taxon>Pentapetalae</taxon>
        <taxon>rosids</taxon>
        <taxon>malvids</taxon>
        <taxon>Sapindales</taxon>
        <taxon>Sapindaceae</taxon>
        <taxon>Hippocastanoideae</taxon>
        <taxon>Acereae</taxon>
        <taxon>Acer</taxon>
    </lineage>
</organism>
<dbReference type="AlphaFoldDB" id="A0A5C7I876"/>
<dbReference type="EMBL" id="VAHF01000003">
    <property type="protein sequence ID" value="TXG65268.1"/>
    <property type="molecule type" value="Genomic_DNA"/>
</dbReference>